<sequence>MKFFINLAVKKKLIIVFSIVCTFMILIGFEGILSSAIINNSAKKMYSNNLTAIKDLEEISSNVNEIRANMLIILFERNISNLDYHIKIINYLTNEDEKLKKEYENILDLDSDRSEEESKIYEDFNKQLIRYLEARTKVIELVKASNYDEAVKIYNSEVMISRTSMLERLQKCIDINQQSAEQCNLDNIAQFNNVMYKIIIYTSVAFFVIIFMAYILSKSIIIPLNKIKGFAQRLSNYDFSEALVIARKDEFGQTTIALNAAQENVRDLVKVILENSQDISASSEELSATVQELSSKTITIDKAVESIVFGMQESSRASEEISESTQEVDSSINVLSSRAMEGSNNANKSKERATEVKNNSQNAINETRKIYAEKQEKMKKAIEDGKVVDSIKVMADTIGSLAEQTNLLALNAAIEAARAGDQGKGFAVVAEEVRTLAEESSQAVINIQDTIVKVQMAFKSSIDTGRDILEFINTNVNEQFNAYGETGNKYYNDSDFVSKMSEEIASMSEEITATVGQVSEAVQSMSEASQKSSEEAEIIKESMDEATKAIEQVALTAQSQAELAQKLNEMVQKFKI</sequence>
<dbReference type="SUPFAM" id="SSF58104">
    <property type="entry name" value="Methyl-accepting chemotaxis protein (MCP) signaling domain"/>
    <property type="match status" value="1"/>
</dbReference>
<feature type="transmembrane region" description="Helical" evidence="5">
    <location>
        <begin position="13"/>
        <end position="38"/>
    </location>
</feature>
<dbReference type="PROSITE" id="PS50885">
    <property type="entry name" value="HAMP"/>
    <property type="match status" value="1"/>
</dbReference>
<keyword evidence="5" id="KW-1133">Transmembrane helix</keyword>
<dbReference type="InterPro" id="IPR003660">
    <property type="entry name" value="HAMP_dom"/>
</dbReference>
<keyword evidence="1 3" id="KW-0807">Transducer</keyword>
<keyword evidence="5" id="KW-0472">Membrane</keyword>
<dbReference type="InterPro" id="IPR004089">
    <property type="entry name" value="MCPsignal_dom"/>
</dbReference>
<evidence type="ECO:0000256" key="1">
    <source>
        <dbReference type="ARBA" id="ARBA00023224"/>
    </source>
</evidence>
<dbReference type="InterPro" id="IPR024478">
    <property type="entry name" value="HlyB_4HB_MCP"/>
</dbReference>
<dbReference type="PANTHER" id="PTHR32089">
    <property type="entry name" value="METHYL-ACCEPTING CHEMOTAXIS PROTEIN MCPB"/>
    <property type="match status" value="1"/>
</dbReference>
<gene>
    <name evidence="8" type="ORF">ACJDTP_20920</name>
</gene>
<dbReference type="Gene3D" id="1.10.287.950">
    <property type="entry name" value="Methyl-accepting chemotaxis protein"/>
    <property type="match status" value="1"/>
</dbReference>
<feature type="domain" description="HAMP" evidence="7">
    <location>
        <begin position="218"/>
        <end position="270"/>
    </location>
</feature>
<dbReference type="Pfam" id="PF00015">
    <property type="entry name" value="MCPsignal"/>
    <property type="match status" value="1"/>
</dbReference>
<feature type="compositionally biased region" description="Polar residues" evidence="4">
    <location>
        <begin position="338"/>
        <end position="347"/>
    </location>
</feature>
<proteinExistence type="inferred from homology"/>
<dbReference type="Proteomes" id="UP001623600">
    <property type="component" value="Unassembled WGS sequence"/>
</dbReference>
<name>A0ABW8S9J0_9CLOT</name>
<dbReference type="PROSITE" id="PS50111">
    <property type="entry name" value="CHEMOTAXIS_TRANSDUC_2"/>
    <property type="match status" value="1"/>
</dbReference>
<evidence type="ECO:0000256" key="4">
    <source>
        <dbReference type="SAM" id="MobiDB-lite"/>
    </source>
</evidence>
<dbReference type="RefSeq" id="WP_406762315.1">
    <property type="nucleotide sequence ID" value="NZ_JBJIAB010000035.1"/>
</dbReference>
<protein>
    <submittedName>
        <fullName evidence="8">Methyl-accepting chemotaxis protein</fullName>
    </submittedName>
</protein>
<comment type="similarity">
    <text evidence="2">Belongs to the methyl-accepting chemotaxis (MCP) protein family.</text>
</comment>
<feature type="transmembrane region" description="Helical" evidence="5">
    <location>
        <begin position="198"/>
        <end position="216"/>
    </location>
</feature>
<keyword evidence="5" id="KW-0812">Transmembrane</keyword>
<feature type="domain" description="Methyl-accepting transducer" evidence="6">
    <location>
        <begin position="275"/>
        <end position="540"/>
    </location>
</feature>
<evidence type="ECO:0000259" key="6">
    <source>
        <dbReference type="PROSITE" id="PS50111"/>
    </source>
</evidence>
<evidence type="ECO:0000256" key="3">
    <source>
        <dbReference type="PROSITE-ProRule" id="PRU00284"/>
    </source>
</evidence>
<evidence type="ECO:0000256" key="2">
    <source>
        <dbReference type="ARBA" id="ARBA00029447"/>
    </source>
</evidence>
<dbReference type="Pfam" id="PF12729">
    <property type="entry name" value="4HB_MCP_1"/>
    <property type="match status" value="1"/>
</dbReference>
<evidence type="ECO:0000259" key="7">
    <source>
        <dbReference type="PROSITE" id="PS50885"/>
    </source>
</evidence>
<dbReference type="CDD" id="cd06225">
    <property type="entry name" value="HAMP"/>
    <property type="match status" value="1"/>
</dbReference>
<evidence type="ECO:0000313" key="8">
    <source>
        <dbReference type="EMBL" id="MFL0167536.1"/>
    </source>
</evidence>
<evidence type="ECO:0000313" key="9">
    <source>
        <dbReference type="Proteomes" id="UP001623600"/>
    </source>
</evidence>
<organism evidence="8 9">
    <name type="scientific">Candidatus Clostridium helianthi</name>
    <dbReference type="NCBI Taxonomy" id="3381660"/>
    <lineage>
        <taxon>Bacteria</taxon>
        <taxon>Bacillati</taxon>
        <taxon>Bacillota</taxon>
        <taxon>Clostridia</taxon>
        <taxon>Eubacteriales</taxon>
        <taxon>Clostridiaceae</taxon>
        <taxon>Clostridium</taxon>
    </lineage>
</organism>
<accession>A0ABW8S9J0</accession>
<comment type="caution">
    <text evidence="8">The sequence shown here is derived from an EMBL/GenBank/DDBJ whole genome shotgun (WGS) entry which is preliminary data.</text>
</comment>
<dbReference type="EMBL" id="JBJIAB010000035">
    <property type="protein sequence ID" value="MFL0167536.1"/>
    <property type="molecule type" value="Genomic_DNA"/>
</dbReference>
<reference evidence="8 9" key="1">
    <citation type="submission" date="2024-11" db="EMBL/GenBank/DDBJ databases">
        <authorList>
            <person name="Heng Y.C."/>
            <person name="Lim A.C.H."/>
            <person name="Lee J.K.Y."/>
            <person name="Kittelmann S."/>
        </authorList>
    </citation>
    <scope>NUCLEOTIDE SEQUENCE [LARGE SCALE GENOMIC DNA]</scope>
    <source>
        <strain evidence="8 9">WILCCON 0112</strain>
    </source>
</reference>
<keyword evidence="9" id="KW-1185">Reference proteome</keyword>
<dbReference type="PANTHER" id="PTHR32089:SF112">
    <property type="entry name" value="LYSOZYME-LIKE PROTEIN-RELATED"/>
    <property type="match status" value="1"/>
</dbReference>
<dbReference type="SMART" id="SM00283">
    <property type="entry name" value="MA"/>
    <property type="match status" value="1"/>
</dbReference>
<evidence type="ECO:0000256" key="5">
    <source>
        <dbReference type="SAM" id="Phobius"/>
    </source>
</evidence>
<feature type="region of interest" description="Disordered" evidence="4">
    <location>
        <begin position="338"/>
        <end position="361"/>
    </location>
</feature>